<evidence type="ECO:0000313" key="5">
    <source>
        <dbReference type="Proteomes" id="UP000830236"/>
    </source>
</evidence>
<feature type="region of interest" description="Disordered" evidence="2">
    <location>
        <begin position="575"/>
        <end position="633"/>
    </location>
</feature>
<feature type="compositionally biased region" description="Low complexity" evidence="2">
    <location>
        <begin position="236"/>
        <end position="263"/>
    </location>
</feature>
<feature type="region of interest" description="Disordered" evidence="2">
    <location>
        <begin position="230"/>
        <end position="279"/>
    </location>
</feature>
<organism evidence="4 5">
    <name type="scientific">Actinomyces graevenitzii</name>
    <dbReference type="NCBI Taxonomy" id="55565"/>
    <lineage>
        <taxon>Bacteria</taxon>
        <taxon>Bacillati</taxon>
        <taxon>Actinomycetota</taxon>
        <taxon>Actinomycetes</taxon>
        <taxon>Actinomycetales</taxon>
        <taxon>Actinomycetaceae</taxon>
        <taxon>Actinomyces</taxon>
    </lineage>
</organism>
<dbReference type="EMBL" id="CP097095">
    <property type="protein sequence ID" value="UQF79983.1"/>
    <property type="molecule type" value="Genomic_DNA"/>
</dbReference>
<dbReference type="AlphaFoldDB" id="A0A9E7D6X8"/>
<feature type="region of interest" description="Disordered" evidence="2">
    <location>
        <begin position="320"/>
        <end position="339"/>
    </location>
</feature>
<feature type="compositionally biased region" description="Pro residues" evidence="2">
    <location>
        <begin position="264"/>
        <end position="273"/>
    </location>
</feature>
<feature type="region of interest" description="Disordered" evidence="2">
    <location>
        <begin position="347"/>
        <end position="375"/>
    </location>
</feature>
<name>A0A9E7D6X8_9ACTO</name>
<dbReference type="PROSITE" id="PS50006">
    <property type="entry name" value="FHA_DOMAIN"/>
    <property type="match status" value="1"/>
</dbReference>
<feature type="domain" description="FHA" evidence="3">
    <location>
        <begin position="761"/>
        <end position="814"/>
    </location>
</feature>
<dbReference type="Pfam" id="PF00498">
    <property type="entry name" value="FHA"/>
    <property type="match status" value="1"/>
</dbReference>
<protein>
    <submittedName>
        <fullName evidence="4">FHA domain-containing protein</fullName>
    </submittedName>
</protein>
<accession>A0A9E7D6X8</accession>
<evidence type="ECO:0000259" key="3">
    <source>
        <dbReference type="PROSITE" id="PS50006"/>
    </source>
</evidence>
<dbReference type="CDD" id="cd00060">
    <property type="entry name" value="FHA"/>
    <property type="match status" value="1"/>
</dbReference>
<feature type="compositionally biased region" description="Basic and acidic residues" evidence="2">
    <location>
        <begin position="586"/>
        <end position="596"/>
    </location>
</feature>
<proteinExistence type="predicted"/>
<dbReference type="InterPro" id="IPR008984">
    <property type="entry name" value="SMAD_FHA_dom_sf"/>
</dbReference>
<feature type="compositionally biased region" description="Low complexity" evidence="2">
    <location>
        <begin position="348"/>
        <end position="375"/>
    </location>
</feature>
<dbReference type="Gene3D" id="2.60.200.20">
    <property type="match status" value="1"/>
</dbReference>
<dbReference type="SMART" id="SM00240">
    <property type="entry name" value="FHA"/>
    <property type="match status" value="1"/>
</dbReference>
<sequence length="850" mass="85169">MNTQVNWYAGTTLSAVSESGFVALEGPNDLLLDLWRELEDGANLQRLLQVLAGYYNNNVFHLPDFVAGVFSDGAVHLALRGSITAEVTQVNGFVRTVSALNPIAWEEVRLDDVAALVIQAHGAGTEALPLRSGVTRASMLHWQLREVNRLVGAVKSQAYSGYSSNSAASGVSAASAPATRSAQSVASAYSGYSAGSAASVYSPASVVPSAAEASAARSLLEDTPISEVSSQPVAGLLPSAPSPEADAAETSAAAAVSALSEPSPQLPSAPSPAAPSVELLSAPSPQLPAVPAPNPVAASASLAAELVPVQNLDLSIATASPAAPSPASFSPAAPSPVVQTPATEHFEAISSAPSPAPSGAHAAPVAADLPSPASSATSAASAAANASTSLLDVPADAVPVPAPAAPSAEISEAAPSPEPVSAPAQPKVSRAAAALAAMLGGSSAAKNQAPAPAAYSAPVAPAANYRMDDAPATVPTEIVPAAPAVPSAPLAAPSAPVVAPSAPLAAPSAPASSGELVIADARAARATAAPVAPSAPQSQQNPEDQYFGHLYGQTIGVDVENAAVRELRDDEASGLEFNFEQGEGLDFSRRKGEKAEPTGPIQGINEGNPFSSSPFGGDPATAGSDPVPNPRTQSAELPLEAQATQINPVGNAVPLPGVQAPTGALDVAPGTPWTHDGYTIAVPTGGVQAPPPPVADSANADSDGPEVLAINCVNGHPNPVHASSCRICGGALNGKIVHVKRPSLGTLVASTGGSVTLDADVIVGRLPKAAPGAAVHLMAVASPTKSISKSHCRINIDDWELNLEDLNSTNGTYLLREGQLPRRLGGGQRELLRYGDRIDLGDGVVLSVEP</sequence>
<keyword evidence="1" id="KW-0597">Phosphoprotein</keyword>
<feature type="region of interest" description="Disordered" evidence="2">
    <location>
        <begin position="401"/>
        <end position="425"/>
    </location>
</feature>
<evidence type="ECO:0000256" key="1">
    <source>
        <dbReference type="ARBA" id="ARBA00022553"/>
    </source>
</evidence>
<gene>
    <name evidence="4" type="ORF">M3I41_01525</name>
</gene>
<evidence type="ECO:0000256" key="2">
    <source>
        <dbReference type="SAM" id="MobiDB-lite"/>
    </source>
</evidence>
<reference evidence="4" key="1">
    <citation type="submission" date="2022-05" db="EMBL/GenBank/DDBJ databases">
        <title>Using nanopore sequencing to obtain complete genomes from saliva samples.</title>
        <authorList>
            <person name="Baker J.L."/>
        </authorList>
    </citation>
    <scope>NUCLEOTIDE SEQUENCE</scope>
    <source>
        <strain evidence="4">JCVI-JB-Ag32</strain>
    </source>
</reference>
<dbReference type="SUPFAM" id="SSF49879">
    <property type="entry name" value="SMAD/FHA domain"/>
    <property type="match status" value="1"/>
</dbReference>
<evidence type="ECO:0000313" key="4">
    <source>
        <dbReference type="EMBL" id="UQF79983.1"/>
    </source>
</evidence>
<dbReference type="KEGG" id="agh:M3I41_01525"/>
<dbReference type="InterPro" id="IPR000253">
    <property type="entry name" value="FHA_dom"/>
</dbReference>
<feature type="compositionally biased region" description="Low complexity" evidence="2">
    <location>
        <begin position="320"/>
        <end position="336"/>
    </location>
</feature>
<dbReference type="Proteomes" id="UP000830236">
    <property type="component" value="Chromosome"/>
</dbReference>